<dbReference type="AlphaFoldDB" id="A0A166PLG6"/>
<evidence type="ECO:0000313" key="2">
    <source>
        <dbReference type="Proteomes" id="UP000076532"/>
    </source>
</evidence>
<accession>A0A166PLG6</accession>
<gene>
    <name evidence="1" type="ORF">FIBSPDRAFT_855180</name>
</gene>
<organism evidence="1 2">
    <name type="scientific">Athelia psychrophila</name>
    <dbReference type="NCBI Taxonomy" id="1759441"/>
    <lineage>
        <taxon>Eukaryota</taxon>
        <taxon>Fungi</taxon>
        <taxon>Dikarya</taxon>
        <taxon>Basidiomycota</taxon>
        <taxon>Agaricomycotina</taxon>
        <taxon>Agaricomycetes</taxon>
        <taxon>Agaricomycetidae</taxon>
        <taxon>Atheliales</taxon>
        <taxon>Atheliaceae</taxon>
        <taxon>Athelia</taxon>
    </lineage>
</organism>
<proteinExistence type="predicted"/>
<reference evidence="1 2" key="1">
    <citation type="journal article" date="2016" name="Mol. Biol. Evol.">
        <title>Comparative Genomics of Early-Diverging Mushroom-Forming Fungi Provides Insights into the Origins of Lignocellulose Decay Capabilities.</title>
        <authorList>
            <person name="Nagy L.G."/>
            <person name="Riley R."/>
            <person name="Tritt A."/>
            <person name="Adam C."/>
            <person name="Daum C."/>
            <person name="Floudas D."/>
            <person name="Sun H."/>
            <person name="Yadav J.S."/>
            <person name="Pangilinan J."/>
            <person name="Larsson K.H."/>
            <person name="Matsuura K."/>
            <person name="Barry K."/>
            <person name="Labutti K."/>
            <person name="Kuo R."/>
            <person name="Ohm R.A."/>
            <person name="Bhattacharya S.S."/>
            <person name="Shirouzu T."/>
            <person name="Yoshinaga Y."/>
            <person name="Martin F.M."/>
            <person name="Grigoriev I.V."/>
            <person name="Hibbett D.S."/>
        </authorList>
    </citation>
    <scope>NUCLEOTIDE SEQUENCE [LARGE SCALE GENOMIC DNA]</scope>
    <source>
        <strain evidence="1 2">CBS 109695</strain>
    </source>
</reference>
<evidence type="ECO:0000313" key="1">
    <source>
        <dbReference type="EMBL" id="KZP26216.1"/>
    </source>
</evidence>
<dbReference type="Proteomes" id="UP000076532">
    <property type="component" value="Unassembled WGS sequence"/>
</dbReference>
<name>A0A166PLG6_9AGAM</name>
<protein>
    <submittedName>
        <fullName evidence="1">Uncharacterized protein</fullName>
    </submittedName>
</protein>
<feature type="non-terminal residue" evidence="1">
    <location>
        <position position="133"/>
    </location>
</feature>
<dbReference type="EMBL" id="KV417516">
    <property type="protein sequence ID" value="KZP26216.1"/>
    <property type="molecule type" value="Genomic_DNA"/>
</dbReference>
<sequence length="133" mass="14915">MDTATLLEEDYTPRNINAALVEVVVRHGAVVSANKSLAMDGIYAGEWSSPCAPSPPLPPRTSLIYLILPETQIRVQLRLRHRHPLPLAAHMDPTRNIPRRVPTAQVRRLMEIVAESWKIREVMQALVVLQVQG</sequence>
<keyword evidence="2" id="KW-1185">Reference proteome</keyword>